<reference evidence="1" key="2">
    <citation type="submission" date="2022-03" db="EMBL/GenBank/DDBJ databases">
        <title>Draft title - Genomic analysis of global carrot germplasm unveils the trajectory of domestication and the origin of high carotenoid orange carrot.</title>
        <authorList>
            <person name="Iorizzo M."/>
            <person name="Ellison S."/>
            <person name="Senalik D."/>
            <person name="Macko-Podgorni A."/>
            <person name="Grzebelus D."/>
            <person name="Bostan H."/>
            <person name="Rolling W."/>
            <person name="Curaba J."/>
            <person name="Simon P."/>
        </authorList>
    </citation>
    <scope>NUCLEOTIDE SEQUENCE</scope>
    <source>
        <tissue evidence="1">Leaf</tissue>
    </source>
</reference>
<dbReference type="EMBL" id="CP093349">
    <property type="protein sequence ID" value="WOH10452.1"/>
    <property type="molecule type" value="Genomic_DNA"/>
</dbReference>
<protein>
    <submittedName>
        <fullName evidence="1">Uncharacterized protein</fullName>
    </submittedName>
</protein>
<keyword evidence="2" id="KW-1185">Reference proteome</keyword>
<reference evidence="1" key="1">
    <citation type="journal article" date="2016" name="Nat. Genet.">
        <title>A high-quality carrot genome assembly provides new insights into carotenoid accumulation and asterid genome evolution.</title>
        <authorList>
            <person name="Iorizzo M."/>
            <person name="Ellison S."/>
            <person name="Senalik D."/>
            <person name="Zeng P."/>
            <person name="Satapoomin P."/>
            <person name="Huang J."/>
            <person name="Bowman M."/>
            <person name="Iovene M."/>
            <person name="Sanseverino W."/>
            <person name="Cavagnaro P."/>
            <person name="Yildiz M."/>
            <person name="Macko-Podgorni A."/>
            <person name="Moranska E."/>
            <person name="Grzebelus E."/>
            <person name="Grzebelus D."/>
            <person name="Ashrafi H."/>
            <person name="Zheng Z."/>
            <person name="Cheng S."/>
            <person name="Spooner D."/>
            <person name="Van Deynze A."/>
            <person name="Simon P."/>
        </authorList>
    </citation>
    <scope>NUCLEOTIDE SEQUENCE</scope>
    <source>
        <tissue evidence="1">Leaf</tissue>
    </source>
</reference>
<dbReference type="AlphaFoldDB" id="A0A164UJV8"/>
<proteinExistence type="predicted"/>
<gene>
    <name evidence="1" type="ORF">DCAR_0729921</name>
</gene>
<dbReference type="Proteomes" id="UP000077755">
    <property type="component" value="Chromosome 7"/>
</dbReference>
<dbReference type="Gramene" id="KZM88975">
    <property type="protein sequence ID" value="KZM88975"/>
    <property type="gene ID" value="DCAR_026050"/>
</dbReference>
<accession>A0A164UJV8</accession>
<evidence type="ECO:0000313" key="2">
    <source>
        <dbReference type="Proteomes" id="UP000077755"/>
    </source>
</evidence>
<sequence length="115" mass="12739">MLICVCILYTIEKRRHVHPTGFDVQYRYTDTENSNPNIMISGYSRTKTAASHTSLFTCAHVNVTSPAVERDNCSPSGFNATTTIEGCCGNAGCFQIDDFRSSKVTISSYPDHYIS</sequence>
<organism evidence="1 2">
    <name type="scientific">Daucus carota subsp. sativus</name>
    <name type="common">Carrot</name>
    <dbReference type="NCBI Taxonomy" id="79200"/>
    <lineage>
        <taxon>Eukaryota</taxon>
        <taxon>Viridiplantae</taxon>
        <taxon>Streptophyta</taxon>
        <taxon>Embryophyta</taxon>
        <taxon>Tracheophyta</taxon>
        <taxon>Spermatophyta</taxon>
        <taxon>Magnoliopsida</taxon>
        <taxon>eudicotyledons</taxon>
        <taxon>Gunneridae</taxon>
        <taxon>Pentapetalae</taxon>
        <taxon>asterids</taxon>
        <taxon>campanulids</taxon>
        <taxon>Apiales</taxon>
        <taxon>Apiaceae</taxon>
        <taxon>Apioideae</taxon>
        <taxon>Scandiceae</taxon>
        <taxon>Daucinae</taxon>
        <taxon>Daucus</taxon>
        <taxon>Daucus sect. Daucus</taxon>
    </lineage>
</organism>
<evidence type="ECO:0000313" key="1">
    <source>
        <dbReference type="EMBL" id="WOH10452.1"/>
    </source>
</evidence>
<name>A0A164UJV8_DAUCS</name>